<dbReference type="Proteomes" id="UP001439008">
    <property type="component" value="Unassembled WGS sequence"/>
</dbReference>
<keyword evidence="5" id="KW-0808">Transferase</keyword>
<keyword evidence="15" id="KW-1185">Reference proteome</keyword>
<evidence type="ECO:0000313" key="14">
    <source>
        <dbReference type="EMBL" id="MES1919791.1"/>
    </source>
</evidence>
<gene>
    <name evidence="14" type="ORF">MHBO_001557</name>
</gene>
<accession>A0ABV2AJC8</accession>
<dbReference type="EC" id="2.7.11.1" evidence="3"/>
<evidence type="ECO:0000256" key="10">
    <source>
        <dbReference type="ARBA" id="ARBA00022842"/>
    </source>
</evidence>
<evidence type="ECO:0000256" key="3">
    <source>
        <dbReference type="ARBA" id="ARBA00012513"/>
    </source>
</evidence>
<protein>
    <recommendedName>
        <fullName evidence="3">non-specific serine/threonine protein kinase</fullName>
        <ecNumber evidence="3">2.7.11.1</ecNumber>
    </recommendedName>
</protein>
<dbReference type="SMART" id="SM00090">
    <property type="entry name" value="RIO"/>
    <property type="match status" value="1"/>
</dbReference>
<evidence type="ECO:0000256" key="1">
    <source>
        <dbReference type="ARBA" id="ARBA00001946"/>
    </source>
</evidence>
<evidence type="ECO:0000256" key="9">
    <source>
        <dbReference type="ARBA" id="ARBA00022840"/>
    </source>
</evidence>
<dbReference type="InterPro" id="IPR018934">
    <property type="entry name" value="RIO_dom"/>
</dbReference>
<dbReference type="PANTHER" id="PTHR45852">
    <property type="entry name" value="SER/THR-PROTEIN KINASE RIO2"/>
    <property type="match status" value="1"/>
</dbReference>
<evidence type="ECO:0000259" key="13">
    <source>
        <dbReference type="SMART" id="SM00090"/>
    </source>
</evidence>
<evidence type="ECO:0000256" key="12">
    <source>
        <dbReference type="ARBA" id="ARBA00048679"/>
    </source>
</evidence>
<dbReference type="PANTHER" id="PTHR45852:SF1">
    <property type="entry name" value="SERINE_THREONINE-PROTEIN KINASE RIO2"/>
    <property type="match status" value="1"/>
</dbReference>
<evidence type="ECO:0000256" key="7">
    <source>
        <dbReference type="ARBA" id="ARBA00022741"/>
    </source>
</evidence>
<comment type="similarity">
    <text evidence="2">Belongs to the protein kinase superfamily. RIO-type Ser/Thr kinase family.</text>
</comment>
<evidence type="ECO:0000256" key="8">
    <source>
        <dbReference type="ARBA" id="ARBA00022777"/>
    </source>
</evidence>
<keyword evidence="8" id="KW-0418">Kinase</keyword>
<dbReference type="Gene3D" id="3.30.200.20">
    <property type="entry name" value="Phosphorylase Kinase, domain 1"/>
    <property type="match status" value="1"/>
</dbReference>
<evidence type="ECO:0000256" key="6">
    <source>
        <dbReference type="ARBA" id="ARBA00022723"/>
    </source>
</evidence>
<comment type="catalytic activity">
    <reaction evidence="11">
        <text>L-threonyl-[protein] + ATP = O-phospho-L-threonyl-[protein] + ADP + H(+)</text>
        <dbReference type="Rhea" id="RHEA:46608"/>
        <dbReference type="Rhea" id="RHEA-COMP:11060"/>
        <dbReference type="Rhea" id="RHEA-COMP:11605"/>
        <dbReference type="ChEBI" id="CHEBI:15378"/>
        <dbReference type="ChEBI" id="CHEBI:30013"/>
        <dbReference type="ChEBI" id="CHEBI:30616"/>
        <dbReference type="ChEBI" id="CHEBI:61977"/>
        <dbReference type="ChEBI" id="CHEBI:456216"/>
        <dbReference type="EC" id="2.7.11.1"/>
    </reaction>
</comment>
<dbReference type="InterPro" id="IPR015285">
    <property type="entry name" value="RIO2_wHTH_N"/>
</dbReference>
<evidence type="ECO:0000256" key="4">
    <source>
        <dbReference type="ARBA" id="ARBA00022527"/>
    </source>
</evidence>
<dbReference type="InterPro" id="IPR030484">
    <property type="entry name" value="Rio2"/>
</dbReference>
<dbReference type="InterPro" id="IPR036388">
    <property type="entry name" value="WH-like_DNA-bd_sf"/>
</dbReference>
<dbReference type="Pfam" id="PF01163">
    <property type="entry name" value="RIO1"/>
    <property type="match status" value="2"/>
</dbReference>
<reference evidence="14 15" key="1">
    <citation type="journal article" date="2024" name="BMC Biol.">
        <title>Comparative genomics of Ascetosporea gives new insight into the evolutionary basis for animal parasitism in Rhizaria.</title>
        <authorList>
            <person name="Hiltunen Thoren M."/>
            <person name="Onut-Brannstrom I."/>
            <person name="Alfjorden A."/>
            <person name="Peckova H."/>
            <person name="Swords F."/>
            <person name="Hooper C."/>
            <person name="Holzer A.S."/>
            <person name="Bass D."/>
            <person name="Burki F."/>
        </authorList>
    </citation>
    <scope>NUCLEOTIDE SEQUENCE [LARGE SCALE GENOMIC DNA]</scope>
    <source>
        <strain evidence="14">20-A016</strain>
    </source>
</reference>
<dbReference type="Gene3D" id="1.10.510.10">
    <property type="entry name" value="Transferase(Phosphotransferase) domain 1"/>
    <property type="match status" value="1"/>
</dbReference>
<comment type="catalytic activity">
    <reaction evidence="12">
        <text>L-seryl-[protein] + ATP = O-phospho-L-seryl-[protein] + ADP + H(+)</text>
        <dbReference type="Rhea" id="RHEA:17989"/>
        <dbReference type="Rhea" id="RHEA-COMP:9863"/>
        <dbReference type="Rhea" id="RHEA-COMP:11604"/>
        <dbReference type="ChEBI" id="CHEBI:15378"/>
        <dbReference type="ChEBI" id="CHEBI:29999"/>
        <dbReference type="ChEBI" id="CHEBI:30616"/>
        <dbReference type="ChEBI" id="CHEBI:83421"/>
        <dbReference type="ChEBI" id="CHEBI:456216"/>
        <dbReference type="EC" id="2.7.11.1"/>
    </reaction>
</comment>
<keyword evidence="10" id="KW-0460">Magnesium</keyword>
<dbReference type="SUPFAM" id="SSF46785">
    <property type="entry name" value="Winged helix' DNA-binding domain"/>
    <property type="match status" value="1"/>
</dbReference>
<evidence type="ECO:0000256" key="11">
    <source>
        <dbReference type="ARBA" id="ARBA00047899"/>
    </source>
</evidence>
<keyword evidence="7" id="KW-0547">Nucleotide-binding</keyword>
<dbReference type="EMBL" id="JBDODL010000401">
    <property type="protein sequence ID" value="MES1919791.1"/>
    <property type="molecule type" value="Genomic_DNA"/>
</dbReference>
<sequence length="310" mass="36133">MKLDISNFKFLANADFRVLTSIEMGMKNHHLVQFDLIQKISKLSPSATTKSLKTVHKYKLVVHEAKKCDGYRLTFLGYDFLAINALTKRKSVEKIGSQIGVGKESDVFKVTNERNEIMVLKLHRLGRISFRTIKDNRDYLGKRSNANWLYCSRLAATKEYEYLKVLHEKDFPVPRPIDCSRHCVLMDYFEGIPLNNLKTIYDADIYYKALNGVLFRMRDFGYIHCDFNEFNVLVSPKMIEKGLKEEKRIELLKEMGEKSYNNNLFEELGLLVIDFPQMVSSSHENADDLFGRDETCIKTFFMKRFGLEIN</sequence>
<dbReference type="InterPro" id="IPR036390">
    <property type="entry name" value="WH_DNA-bd_sf"/>
</dbReference>
<dbReference type="InterPro" id="IPR000687">
    <property type="entry name" value="RIO_kinase"/>
</dbReference>
<keyword evidence="6" id="KW-0479">Metal-binding</keyword>
<keyword evidence="4" id="KW-0723">Serine/threonine-protein kinase</keyword>
<keyword evidence="9" id="KW-0067">ATP-binding</keyword>
<proteinExistence type="inferred from homology"/>
<name>A0ABV2AJC8_9EUKA</name>
<dbReference type="SUPFAM" id="SSF56112">
    <property type="entry name" value="Protein kinase-like (PK-like)"/>
    <property type="match status" value="1"/>
</dbReference>
<evidence type="ECO:0000313" key="15">
    <source>
        <dbReference type="Proteomes" id="UP001439008"/>
    </source>
</evidence>
<comment type="caution">
    <text evidence="14">The sequence shown here is derived from an EMBL/GenBank/DDBJ whole genome shotgun (WGS) entry which is preliminary data.</text>
</comment>
<feature type="domain" description="RIO kinase" evidence="13">
    <location>
        <begin position="64"/>
        <end position="309"/>
    </location>
</feature>
<dbReference type="Gene3D" id="1.10.10.10">
    <property type="entry name" value="Winged helix-like DNA-binding domain superfamily/Winged helix DNA-binding domain"/>
    <property type="match status" value="1"/>
</dbReference>
<dbReference type="Pfam" id="PF09202">
    <property type="entry name" value="Rio2_N"/>
    <property type="match status" value="1"/>
</dbReference>
<evidence type="ECO:0000256" key="2">
    <source>
        <dbReference type="ARBA" id="ARBA00009196"/>
    </source>
</evidence>
<dbReference type="InterPro" id="IPR011009">
    <property type="entry name" value="Kinase-like_dom_sf"/>
</dbReference>
<comment type="cofactor">
    <cofactor evidence="1">
        <name>Mg(2+)</name>
        <dbReference type="ChEBI" id="CHEBI:18420"/>
    </cofactor>
</comment>
<dbReference type="CDD" id="cd05144">
    <property type="entry name" value="RIO2_C"/>
    <property type="match status" value="1"/>
</dbReference>
<evidence type="ECO:0000256" key="5">
    <source>
        <dbReference type="ARBA" id="ARBA00022679"/>
    </source>
</evidence>
<organism evidence="14 15">
    <name type="scientific">Bonamia ostreae</name>
    <dbReference type="NCBI Taxonomy" id="126728"/>
    <lineage>
        <taxon>Eukaryota</taxon>
        <taxon>Sar</taxon>
        <taxon>Rhizaria</taxon>
        <taxon>Endomyxa</taxon>
        <taxon>Ascetosporea</taxon>
        <taxon>Haplosporida</taxon>
        <taxon>Bonamia</taxon>
    </lineage>
</organism>